<name>A0A7C5YYW9_UNCC3</name>
<evidence type="ECO:0000313" key="1">
    <source>
        <dbReference type="EMBL" id="HHR92242.1"/>
    </source>
</evidence>
<protein>
    <submittedName>
        <fullName evidence="1">Uncharacterized protein</fullName>
    </submittedName>
</protein>
<gene>
    <name evidence="1" type="ORF">ENL96_01890</name>
</gene>
<dbReference type="AlphaFoldDB" id="A0A7C5YYW9"/>
<organism evidence="1">
    <name type="scientific">candidate division CPR3 bacterium</name>
    <dbReference type="NCBI Taxonomy" id="2268181"/>
    <lineage>
        <taxon>Bacteria</taxon>
        <taxon>Bacteria division CPR3</taxon>
    </lineage>
</organism>
<dbReference type="EMBL" id="DRVY01000054">
    <property type="protein sequence ID" value="HHR92242.1"/>
    <property type="molecule type" value="Genomic_DNA"/>
</dbReference>
<proteinExistence type="predicted"/>
<comment type="caution">
    <text evidence="1">The sequence shown here is derived from an EMBL/GenBank/DDBJ whole genome shotgun (WGS) entry which is preliminary data.</text>
</comment>
<accession>A0A7C5YYW9</accession>
<sequence length="246" mass="28462">MKNPREKIETLLKATPEQVQSLPKDLIDFYNYYNGKEIDNELIKKVVNIYKSSFQRNILEAFLMGESIDKISSTLNIPVEVITKFKEICFNTDVFENKVEKMEYISYLKSQLGSVSKDEIEAEAWFVNLKLLAFSGWVDYLNWLFGDYDKFISREGIKELIVKILCDSTILAKESARNEDFEDSRRWVKLSVSLIDEFNKLSSLEDVSESEYKTIAEKIRRKASSSSPKLLTDEEINKIKNGSIDG</sequence>
<reference evidence="1" key="1">
    <citation type="journal article" date="2020" name="mSystems">
        <title>Genome- and Community-Level Interaction Insights into Carbon Utilization and Element Cycling Functions of Hydrothermarchaeota in Hydrothermal Sediment.</title>
        <authorList>
            <person name="Zhou Z."/>
            <person name="Liu Y."/>
            <person name="Xu W."/>
            <person name="Pan J."/>
            <person name="Luo Z.H."/>
            <person name="Li M."/>
        </authorList>
    </citation>
    <scope>NUCLEOTIDE SEQUENCE [LARGE SCALE GENOMIC DNA]</scope>
    <source>
        <strain evidence="1">SpSt-1042</strain>
    </source>
</reference>